<dbReference type="OrthoDB" id="443318at2759"/>
<dbReference type="EC" id="3.4.16.-" evidence="8"/>
<dbReference type="PROSITE" id="PS00560">
    <property type="entry name" value="CARBOXYPEPT_SER_HIS"/>
    <property type="match status" value="1"/>
</dbReference>
<dbReference type="AlphaFoldDB" id="A0A8T2RDB9"/>
<evidence type="ECO:0000256" key="4">
    <source>
        <dbReference type="ARBA" id="ARBA00022729"/>
    </source>
</evidence>
<proteinExistence type="inferred from homology"/>
<evidence type="ECO:0000256" key="3">
    <source>
        <dbReference type="ARBA" id="ARBA00022670"/>
    </source>
</evidence>
<keyword evidence="2 8" id="KW-0121">Carboxypeptidase</keyword>
<keyword evidence="3 8" id="KW-0645">Protease</keyword>
<name>A0A8T2RDB9_CERRI</name>
<gene>
    <name evidence="9" type="ORF">KP509_28G050100</name>
</gene>
<reference evidence="9" key="1">
    <citation type="submission" date="2021-08" db="EMBL/GenBank/DDBJ databases">
        <title>WGS assembly of Ceratopteris richardii.</title>
        <authorList>
            <person name="Marchant D.B."/>
            <person name="Chen G."/>
            <person name="Jenkins J."/>
            <person name="Shu S."/>
            <person name="Leebens-Mack J."/>
            <person name="Grimwood J."/>
            <person name="Schmutz J."/>
            <person name="Soltis P."/>
            <person name="Soltis D."/>
            <person name="Chen Z.-H."/>
        </authorList>
    </citation>
    <scope>NUCLEOTIDE SEQUENCE</scope>
    <source>
        <strain evidence="9">Whitten #5841</strain>
        <tissue evidence="9">Leaf</tissue>
    </source>
</reference>
<evidence type="ECO:0000256" key="1">
    <source>
        <dbReference type="ARBA" id="ARBA00009431"/>
    </source>
</evidence>
<keyword evidence="4" id="KW-0732">Signal</keyword>
<sequence length="527" mass="59127">MYVQAIPVLSSLSTMPVLSCWAWRFFFCFSVVFLLAGKCFSASTCMDDAHFHGNTVMGPAEKLIKALNLSTFPISNDDITSDDEDVVPRIVEHHISLHPFGITDEDLGHHAGYFSIPGTYAARMFYLFFESRGNKTEDPVVIWMSGGPGCSSELALFYENGPYKITDKLTLILNDYGWDKVSNIIFVDQPVGTGFSYSSDDRDIPHDEQGVSEDMFQFLQAFFQLHPEYAKNEFFVTGESYAGHYVPAVTSRIHQANKRQEGVPINLKGFAIGNGLTNPEIQYAAYADYALQMGLINKTVYQIVSDMYPECQEAIQKCGNNGSSTCSRAYSVCTSIFNTILYFLDDVNYYDIRKKCDGNLCYDFSNMETYLNQNSVKQALNVGDIDFVSCNSLVYENMVVDWMRNLEVGIPALLDDGIQLLVYAGEYDLICNWLGNARWVSVIEWSGSDNYRAANFTKFAVDGEEAGLFISYGPLTFLKVHNAGHMVPMDQPKASLDMIMRFTQGGSLDGVSFPREIVYSTSRNTER</sequence>
<organism evidence="9 10">
    <name type="scientific">Ceratopteris richardii</name>
    <name type="common">Triangle waterfern</name>
    <dbReference type="NCBI Taxonomy" id="49495"/>
    <lineage>
        <taxon>Eukaryota</taxon>
        <taxon>Viridiplantae</taxon>
        <taxon>Streptophyta</taxon>
        <taxon>Embryophyta</taxon>
        <taxon>Tracheophyta</taxon>
        <taxon>Polypodiopsida</taxon>
        <taxon>Polypodiidae</taxon>
        <taxon>Polypodiales</taxon>
        <taxon>Pteridineae</taxon>
        <taxon>Pteridaceae</taxon>
        <taxon>Parkerioideae</taxon>
        <taxon>Ceratopteris</taxon>
    </lineage>
</organism>
<dbReference type="Gene3D" id="3.40.50.1820">
    <property type="entry name" value="alpha/beta hydrolase"/>
    <property type="match status" value="1"/>
</dbReference>
<dbReference type="OMA" id="KQDYVEC"/>
<dbReference type="InterPro" id="IPR033124">
    <property type="entry name" value="Ser_caboxypep_his_AS"/>
</dbReference>
<evidence type="ECO:0000313" key="9">
    <source>
        <dbReference type="EMBL" id="KAH7293960.1"/>
    </source>
</evidence>
<dbReference type="Pfam" id="PF00450">
    <property type="entry name" value="Peptidase_S10"/>
    <property type="match status" value="1"/>
</dbReference>
<dbReference type="EMBL" id="CM035433">
    <property type="protein sequence ID" value="KAH7293960.1"/>
    <property type="molecule type" value="Genomic_DNA"/>
</dbReference>
<dbReference type="Proteomes" id="UP000825935">
    <property type="component" value="Chromosome 28"/>
</dbReference>
<dbReference type="SUPFAM" id="SSF53474">
    <property type="entry name" value="alpha/beta-Hydrolases"/>
    <property type="match status" value="1"/>
</dbReference>
<dbReference type="PANTHER" id="PTHR11802:SF113">
    <property type="entry name" value="SERINE CARBOXYPEPTIDASE CTSA-4.1"/>
    <property type="match status" value="1"/>
</dbReference>
<comment type="caution">
    <text evidence="9">The sequence shown here is derived from an EMBL/GenBank/DDBJ whole genome shotgun (WGS) entry which is preliminary data.</text>
</comment>
<evidence type="ECO:0000256" key="7">
    <source>
        <dbReference type="ARBA" id="ARBA00023180"/>
    </source>
</evidence>
<accession>A0A8T2RDB9</accession>
<dbReference type="PANTHER" id="PTHR11802">
    <property type="entry name" value="SERINE PROTEASE FAMILY S10 SERINE CARBOXYPEPTIDASE"/>
    <property type="match status" value="1"/>
</dbReference>
<keyword evidence="10" id="KW-1185">Reference proteome</keyword>
<keyword evidence="6" id="KW-1015">Disulfide bond</keyword>
<dbReference type="GO" id="GO:0004185">
    <property type="term" value="F:serine-type carboxypeptidase activity"/>
    <property type="evidence" value="ECO:0007669"/>
    <property type="project" value="UniProtKB-UniRule"/>
</dbReference>
<protein>
    <recommendedName>
        <fullName evidence="8">Carboxypeptidase</fullName>
        <ecNumber evidence="8">3.4.16.-</ecNumber>
    </recommendedName>
</protein>
<keyword evidence="5 8" id="KW-0378">Hydrolase</keyword>
<evidence type="ECO:0000256" key="2">
    <source>
        <dbReference type="ARBA" id="ARBA00022645"/>
    </source>
</evidence>
<evidence type="ECO:0000256" key="8">
    <source>
        <dbReference type="RuleBase" id="RU361156"/>
    </source>
</evidence>
<evidence type="ECO:0000256" key="5">
    <source>
        <dbReference type="ARBA" id="ARBA00022801"/>
    </source>
</evidence>
<dbReference type="PROSITE" id="PS00131">
    <property type="entry name" value="CARBOXYPEPT_SER_SER"/>
    <property type="match status" value="1"/>
</dbReference>
<dbReference type="FunFam" id="3.40.50.1820:FF:000060">
    <property type="entry name" value="Carboxypeptidase"/>
    <property type="match status" value="1"/>
</dbReference>
<dbReference type="InterPro" id="IPR018202">
    <property type="entry name" value="Ser_caboxypep_ser_AS"/>
</dbReference>
<comment type="similarity">
    <text evidence="1 8">Belongs to the peptidase S10 family.</text>
</comment>
<dbReference type="InterPro" id="IPR001563">
    <property type="entry name" value="Peptidase_S10"/>
</dbReference>
<dbReference type="GO" id="GO:0006508">
    <property type="term" value="P:proteolysis"/>
    <property type="evidence" value="ECO:0007669"/>
    <property type="project" value="UniProtKB-KW"/>
</dbReference>
<dbReference type="PRINTS" id="PR00724">
    <property type="entry name" value="CRBOXYPTASEC"/>
</dbReference>
<evidence type="ECO:0000313" key="10">
    <source>
        <dbReference type="Proteomes" id="UP000825935"/>
    </source>
</evidence>
<keyword evidence="7" id="KW-0325">Glycoprotein</keyword>
<dbReference type="InterPro" id="IPR029058">
    <property type="entry name" value="AB_hydrolase_fold"/>
</dbReference>
<dbReference type="GO" id="GO:0005773">
    <property type="term" value="C:vacuole"/>
    <property type="evidence" value="ECO:0007669"/>
    <property type="project" value="TreeGrafter"/>
</dbReference>
<evidence type="ECO:0000256" key="6">
    <source>
        <dbReference type="ARBA" id="ARBA00023157"/>
    </source>
</evidence>